<dbReference type="PANTHER" id="PTHR33375:SF1">
    <property type="entry name" value="CHROMOSOME-PARTITIONING PROTEIN PARB-RELATED"/>
    <property type="match status" value="1"/>
</dbReference>
<dbReference type="GO" id="GO:0007059">
    <property type="term" value="P:chromosome segregation"/>
    <property type="evidence" value="ECO:0007669"/>
    <property type="project" value="TreeGrafter"/>
</dbReference>
<feature type="domain" description="ParB-like N-terminal" evidence="1">
    <location>
        <begin position="10"/>
        <end position="100"/>
    </location>
</feature>
<dbReference type="SUPFAM" id="SSF110849">
    <property type="entry name" value="ParB/Sulfiredoxin"/>
    <property type="match status" value="1"/>
</dbReference>
<dbReference type="PANTHER" id="PTHR33375">
    <property type="entry name" value="CHROMOSOME-PARTITIONING PROTEIN PARB-RELATED"/>
    <property type="match status" value="1"/>
</dbReference>
<dbReference type="AlphaFoldDB" id="A0A2T4JNT2"/>
<gene>
    <name evidence="2" type="ORF">C5F48_22495</name>
</gene>
<proteinExistence type="predicted"/>
<dbReference type="InterPro" id="IPR003115">
    <property type="entry name" value="ParB_N"/>
</dbReference>
<dbReference type="SMART" id="SM00470">
    <property type="entry name" value="ParB"/>
    <property type="match status" value="1"/>
</dbReference>
<evidence type="ECO:0000259" key="1">
    <source>
        <dbReference type="SMART" id="SM00470"/>
    </source>
</evidence>
<dbReference type="Proteomes" id="UP000241010">
    <property type="component" value="Unassembled WGS sequence"/>
</dbReference>
<dbReference type="Gene3D" id="3.90.1530.10">
    <property type="entry name" value="Conserved hypothetical protein from pyrococcus furiosus pfu- 392566-001, ParB domain"/>
    <property type="match status" value="1"/>
</dbReference>
<dbReference type="OrthoDB" id="2053844at2"/>
<accession>A0A2T4JNT2</accession>
<sequence>MAEPIPLQIDKVAVAEVIVRDRLRPVSEAGVESLIASVTELGVLKDPIHLRKKKDGKLYLMAGAHRLEVARRLGWEEISAKVWTGATDDWALLMEIDDNLAGAEMNALDTAVFLATRKQVYERLHPETRRGMAGAAARWDATDTMAVAFVKATAEKFGLSDRHVYRMAAAGRSIAPEQIKALRAAPKPVSLKDLTELAKIGDTYERDTVIERLAAGEAKSAAEAWRSLKADLAGAPLHHDPVEDQYKALRAAWSRASAAARRRWLEEDGDDVARYMPRPGAGRK</sequence>
<dbReference type="InterPro" id="IPR050336">
    <property type="entry name" value="Chromosome_partition/occlusion"/>
</dbReference>
<evidence type="ECO:0000313" key="3">
    <source>
        <dbReference type="Proteomes" id="UP000241010"/>
    </source>
</evidence>
<dbReference type="EMBL" id="PZKG01000240">
    <property type="protein sequence ID" value="PTE19513.1"/>
    <property type="molecule type" value="Genomic_DNA"/>
</dbReference>
<reference evidence="2 3" key="1">
    <citation type="submission" date="2018-03" db="EMBL/GenBank/DDBJ databases">
        <title>Cereibacter changlensis.</title>
        <authorList>
            <person name="Meyer T.E."/>
            <person name="Miller S."/>
            <person name="Lodha T."/>
            <person name="Gandham S."/>
            <person name="Chintalapati S."/>
            <person name="Chintalapati V.R."/>
        </authorList>
    </citation>
    <scope>NUCLEOTIDE SEQUENCE [LARGE SCALE GENOMIC DNA]</scope>
    <source>
        <strain evidence="2 3">JA139</strain>
    </source>
</reference>
<name>A0A2T4JNT2_9RHOB</name>
<evidence type="ECO:0000313" key="2">
    <source>
        <dbReference type="EMBL" id="PTE19513.1"/>
    </source>
</evidence>
<comment type="caution">
    <text evidence="2">The sequence shown here is derived from an EMBL/GenBank/DDBJ whole genome shotgun (WGS) entry which is preliminary data.</text>
</comment>
<dbReference type="GO" id="GO:0005694">
    <property type="term" value="C:chromosome"/>
    <property type="evidence" value="ECO:0007669"/>
    <property type="project" value="TreeGrafter"/>
</dbReference>
<protein>
    <submittedName>
        <fullName evidence="2">Chromosome partitioning protein ParB</fullName>
    </submittedName>
</protein>
<dbReference type="RefSeq" id="WP_107665961.1">
    <property type="nucleotide sequence ID" value="NZ_PZKG01000240.1"/>
</dbReference>
<keyword evidence="3" id="KW-1185">Reference proteome</keyword>
<dbReference type="InterPro" id="IPR036086">
    <property type="entry name" value="ParB/Sulfiredoxin_sf"/>
</dbReference>
<dbReference type="Pfam" id="PF02195">
    <property type="entry name" value="ParB_N"/>
    <property type="match status" value="1"/>
</dbReference>
<organism evidence="2 3">
    <name type="scientific">Cereibacter changlensis JA139</name>
    <dbReference type="NCBI Taxonomy" id="1188249"/>
    <lineage>
        <taxon>Bacteria</taxon>
        <taxon>Pseudomonadati</taxon>
        <taxon>Pseudomonadota</taxon>
        <taxon>Alphaproteobacteria</taxon>
        <taxon>Rhodobacterales</taxon>
        <taxon>Paracoccaceae</taxon>
        <taxon>Cereibacter</taxon>
    </lineage>
</organism>